<dbReference type="Gene3D" id="3.40.630.40">
    <property type="entry name" value="Zn-dependent exopeptidases"/>
    <property type="match status" value="1"/>
</dbReference>
<evidence type="ECO:0000259" key="3">
    <source>
        <dbReference type="SMART" id="SM00646"/>
    </source>
</evidence>
<dbReference type="SUPFAM" id="SSF53187">
    <property type="entry name" value="Zn-dependent exopeptidases"/>
    <property type="match status" value="1"/>
</dbReference>
<evidence type="ECO:0000313" key="5">
    <source>
        <dbReference type="Proteomes" id="UP001200430"/>
    </source>
</evidence>
<reference evidence="4 5" key="1">
    <citation type="submission" date="2022-01" db="EMBL/GenBank/DDBJ databases">
        <title>Dethiosulfovibrio faecalis sp. nov., a novel proteolytic, non-sulfur-reducing bacterium isolated from a marine aquaculture solid waste bioreactor.</title>
        <authorList>
            <person name="Grabowski S."/>
            <person name="Apolinario E."/>
            <person name="Schneider N."/>
            <person name="Marshall C.W."/>
            <person name="Sowers K.R."/>
        </authorList>
    </citation>
    <scope>NUCLEOTIDE SEQUENCE [LARGE SCALE GENOMIC DNA]</scope>
    <source>
        <strain evidence="4 5">DSM 12537</strain>
    </source>
</reference>
<dbReference type="CDD" id="cd02696">
    <property type="entry name" value="MurNAc-LAA"/>
    <property type="match status" value="1"/>
</dbReference>
<organism evidence="4 5">
    <name type="scientific">Dethiosulfovibrio marinus</name>
    <dbReference type="NCBI Taxonomy" id="133532"/>
    <lineage>
        <taxon>Bacteria</taxon>
        <taxon>Thermotogati</taxon>
        <taxon>Synergistota</taxon>
        <taxon>Synergistia</taxon>
        <taxon>Synergistales</taxon>
        <taxon>Dethiosulfovibrionaceae</taxon>
        <taxon>Dethiosulfovibrio</taxon>
    </lineage>
</organism>
<dbReference type="InterPro" id="IPR050695">
    <property type="entry name" value="N-acetylmuramoyl_amidase_3"/>
</dbReference>
<keyword evidence="1" id="KW-0378">Hydrolase</keyword>
<accession>A0ABS9EP77</accession>
<dbReference type="Proteomes" id="UP001200430">
    <property type="component" value="Unassembled WGS sequence"/>
</dbReference>
<keyword evidence="5" id="KW-1185">Reference proteome</keyword>
<proteinExistence type="predicted"/>
<name>A0ABS9EP77_9BACT</name>
<dbReference type="Pfam" id="PF01520">
    <property type="entry name" value="Amidase_3"/>
    <property type="match status" value="1"/>
</dbReference>
<dbReference type="EMBL" id="JAKGUD010000010">
    <property type="protein sequence ID" value="MCF4143009.1"/>
    <property type="molecule type" value="Genomic_DNA"/>
</dbReference>
<sequence length="509" mass="55028">MLRWPGPKILITALCVFLLAGSAWAGWLLSENGNPVGDIPVREQGNDVFVSIGEMARQLGCYPKTLNDGLLIRKGSASIQVVPNAAAVWLGYEIIPLRRKAFLADQRWWMDSESALLVMEKLLIKSGEKARLKWNGVGDGGPAPSEEEPRPVAIKPVLPEPSPSDKVVGTAGNISVRWGNHEDRVRMVLEYSGKLNYRNVSGGVEIETDGRLSTVPPDSSISVKTVSFGGRWRLSAVASGWISKSFELESPKRLVVDFMRPSSSVTPEKPVQAGPKPAPISHKKPPRKGKPLVVIDAGHGGKDPGAVANGYREKIVALQIAKRLASHVRALGMDARLTRDDDRYLKLNTRTTLANRWDADAFVSVHLNALPKGRHAKGVEIYIMALPTDKDAMALAKIENAEIVNGSNGNGGDKTDILLSILGDMQQNNKIQESTSFAEALFASGKGGGLPMRRVAQAPFYVLRGAAMPAVLVETGFISEKSEARLLANPSYQEKLAKALAKGIAAYLK</sequence>
<dbReference type="PANTHER" id="PTHR30404:SF0">
    <property type="entry name" value="N-ACETYLMURAMOYL-L-ALANINE AMIDASE AMIC"/>
    <property type="match status" value="1"/>
</dbReference>
<protein>
    <submittedName>
        <fullName evidence="4">N-acetylmuramoyl-L-alanine amidase</fullName>
    </submittedName>
</protein>
<dbReference type="InterPro" id="IPR002508">
    <property type="entry name" value="MurNAc-LAA_cat"/>
</dbReference>
<evidence type="ECO:0000256" key="1">
    <source>
        <dbReference type="ARBA" id="ARBA00022801"/>
    </source>
</evidence>
<feature type="domain" description="MurNAc-LAA" evidence="3">
    <location>
        <begin position="351"/>
        <end position="505"/>
    </location>
</feature>
<feature type="region of interest" description="Disordered" evidence="2">
    <location>
        <begin position="263"/>
        <end position="288"/>
    </location>
</feature>
<gene>
    <name evidence="4" type="ORF">L2W38_09265</name>
</gene>
<dbReference type="SMART" id="SM00646">
    <property type="entry name" value="Ami_3"/>
    <property type="match status" value="1"/>
</dbReference>
<dbReference type="RefSeq" id="WP_236099725.1">
    <property type="nucleotide sequence ID" value="NZ_JAKGUD010000010.1"/>
</dbReference>
<comment type="caution">
    <text evidence="4">The sequence shown here is derived from an EMBL/GenBank/DDBJ whole genome shotgun (WGS) entry which is preliminary data.</text>
</comment>
<evidence type="ECO:0000256" key="2">
    <source>
        <dbReference type="SAM" id="MobiDB-lite"/>
    </source>
</evidence>
<evidence type="ECO:0000313" key="4">
    <source>
        <dbReference type="EMBL" id="MCF4143009.1"/>
    </source>
</evidence>
<dbReference type="PANTHER" id="PTHR30404">
    <property type="entry name" value="N-ACETYLMURAMOYL-L-ALANINE AMIDASE"/>
    <property type="match status" value="1"/>
</dbReference>